<organism evidence="5 6">
    <name type="scientific">Bagarius yarrelli</name>
    <name type="common">Goonch</name>
    <name type="synonym">Bagrus yarrelli</name>
    <dbReference type="NCBI Taxonomy" id="175774"/>
    <lineage>
        <taxon>Eukaryota</taxon>
        <taxon>Metazoa</taxon>
        <taxon>Chordata</taxon>
        <taxon>Craniata</taxon>
        <taxon>Vertebrata</taxon>
        <taxon>Euteleostomi</taxon>
        <taxon>Actinopterygii</taxon>
        <taxon>Neopterygii</taxon>
        <taxon>Teleostei</taxon>
        <taxon>Ostariophysi</taxon>
        <taxon>Siluriformes</taxon>
        <taxon>Sisoridae</taxon>
        <taxon>Sisorinae</taxon>
        <taxon>Bagarius</taxon>
    </lineage>
</organism>
<feature type="domain" description="Liprin-alpha CC2" evidence="4">
    <location>
        <begin position="330"/>
        <end position="418"/>
    </location>
</feature>
<keyword evidence="6" id="KW-1185">Reference proteome</keyword>
<dbReference type="EMBL" id="VCAZ01000097">
    <property type="protein sequence ID" value="TSR87320.1"/>
    <property type="molecule type" value="Genomic_DNA"/>
</dbReference>
<sequence length="501" mass="57178">MLSEIGIGIKKVCQTGFYLEMPVMMCEVMPTISEAEVGSNGGGRGSGSPLQSDSEGHFESLMVSMLEERDRLLDTLRETQDNLSLTQGKLHDVSHERDALQRQLNSALPQEFAALTKEVNMCREQLLEREEEIAELKAERNNTRLLLEHLECLVSRHERSLRMTVVKRQAQSPAGVSSEVEVLKALKSLFEHHKALDEKVRERLRVALERCSALEEQLTAAHKECSHNCETSTQIVTAVHKPKLQDEPVCFFYIVSNDFRIKRGNSSRAVVSGLACPNTIQKNTFLREQNIQKKTLLDCTAEINHNSESTPSTNGKRSSDGSLGPDEEIGKVSELQEVIDRQSKELLQMKERVVALSNRVSELEEDLDTARKDLIKSEDMNTRLHRDIRESLAQKDDMEERITTLEKRYLAAQREATSTEEKNRQLQERLELAEQKLQQTIRKAETLPEVEAELAQRVAALSKAEERHGNVEERLRQMEAQLEEKNQELLRCERLKFVIWT</sequence>
<evidence type="ECO:0000256" key="2">
    <source>
        <dbReference type="SAM" id="Coils"/>
    </source>
</evidence>
<dbReference type="GO" id="GO:0050808">
    <property type="term" value="P:synapse organization"/>
    <property type="evidence" value="ECO:0007669"/>
    <property type="project" value="TreeGrafter"/>
</dbReference>
<dbReference type="AlphaFoldDB" id="A0A556V2B4"/>
<protein>
    <submittedName>
        <fullName evidence="5">Liprin-alpha-1</fullName>
    </submittedName>
</protein>
<feature type="coiled-coil region" evidence="2">
    <location>
        <begin position="332"/>
        <end position="495"/>
    </location>
</feature>
<evidence type="ECO:0000313" key="6">
    <source>
        <dbReference type="Proteomes" id="UP000319801"/>
    </source>
</evidence>
<proteinExistence type="predicted"/>
<dbReference type="OrthoDB" id="8953256at2759"/>
<evidence type="ECO:0000313" key="5">
    <source>
        <dbReference type="EMBL" id="TSR87320.1"/>
    </source>
</evidence>
<feature type="domain" description="Liprin-alpha CC2" evidence="4">
    <location>
        <begin position="419"/>
        <end position="493"/>
    </location>
</feature>
<feature type="coiled-coil region" evidence="2">
    <location>
        <begin position="119"/>
        <end position="153"/>
    </location>
</feature>
<evidence type="ECO:0000259" key="4">
    <source>
        <dbReference type="Pfam" id="PF25526"/>
    </source>
</evidence>
<reference evidence="5 6" key="1">
    <citation type="journal article" date="2019" name="Genome Biol. Evol.">
        <title>Whole-Genome Sequencing of the Giant Devil Catfish, Bagarius yarrelli.</title>
        <authorList>
            <person name="Jiang W."/>
            <person name="Lv Y."/>
            <person name="Cheng L."/>
            <person name="Yang K."/>
            <person name="Chao B."/>
            <person name="Wang X."/>
            <person name="Li Y."/>
            <person name="Pan X."/>
            <person name="You X."/>
            <person name="Zhang Y."/>
            <person name="Yang J."/>
            <person name="Li J."/>
            <person name="Zhang X."/>
            <person name="Liu S."/>
            <person name="Sun C."/>
            <person name="Yang J."/>
            <person name="Shi Q."/>
        </authorList>
    </citation>
    <scope>NUCLEOTIDE SEQUENCE [LARGE SCALE GENOMIC DNA]</scope>
    <source>
        <strain evidence="5">JWS20170419001</strain>
        <tissue evidence="5">Muscle</tissue>
    </source>
</reference>
<accession>A0A556V2B4</accession>
<dbReference type="GO" id="GO:0048786">
    <property type="term" value="C:presynaptic active zone"/>
    <property type="evidence" value="ECO:0007669"/>
    <property type="project" value="TreeGrafter"/>
</dbReference>
<dbReference type="SUPFAM" id="SSF57997">
    <property type="entry name" value="Tropomyosin"/>
    <property type="match status" value="1"/>
</dbReference>
<dbReference type="InterPro" id="IPR029515">
    <property type="entry name" value="Liprin"/>
</dbReference>
<gene>
    <name evidence="5" type="ORF">Baya_11943</name>
</gene>
<feature type="region of interest" description="Disordered" evidence="3">
    <location>
        <begin position="304"/>
        <end position="330"/>
    </location>
</feature>
<dbReference type="Pfam" id="PF25526">
    <property type="entry name" value="LIP-1"/>
    <property type="match status" value="2"/>
</dbReference>
<dbReference type="Proteomes" id="UP000319801">
    <property type="component" value="Unassembled WGS sequence"/>
</dbReference>
<evidence type="ECO:0000256" key="1">
    <source>
        <dbReference type="ARBA" id="ARBA00022737"/>
    </source>
</evidence>
<evidence type="ECO:0000256" key="3">
    <source>
        <dbReference type="SAM" id="MobiDB-lite"/>
    </source>
</evidence>
<feature type="compositionally biased region" description="Polar residues" evidence="3">
    <location>
        <begin position="304"/>
        <end position="316"/>
    </location>
</feature>
<name>A0A556V2B4_BAGYA</name>
<comment type="caution">
    <text evidence="5">The sequence shown here is derived from an EMBL/GenBank/DDBJ whole genome shotgun (WGS) entry which is preliminary data.</text>
</comment>
<dbReference type="PANTHER" id="PTHR12587">
    <property type="entry name" value="LAR INTERACTING PROTEIN LIP -RELATED PROTEIN"/>
    <property type="match status" value="1"/>
</dbReference>
<keyword evidence="1" id="KW-0677">Repeat</keyword>
<dbReference type="InterPro" id="IPR057892">
    <property type="entry name" value="LIP-1_CC2"/>
</dbReference>
<keyword evidence="2" id="KW-0175">Coiled coil</keyword>
<dbReference type="PANTHER" id="PTHR12587:SF15">
    <property type="entry name" value="LIPRIN-ALPHA-1"/>
    <property type="match status" value="1"/>
</dbReference>